<evidence type="ECO:0000313" key="4">
    <source>
        <dbReference type="EMBL" id="NER59574.1"/>
    </source>
</evidence>
<evidence type="ECO:0000256" key="2">
    <source>
        <dbReference type="SAM" id="Phobius"/>
    </source>
</evidence>
<dbReference type="Pfam" id="PF20455">
    <property type="entry name" value="DUF6708"/>
    <property type="match status" value="1"/>
</dbReference>
<dbReference type="EMBL" id="JAAHBV010000092">
    <property type="protein sequence ID" value="NER59574.1"/>
    <property type="molecule type" value="Genomic_DNA"/>
</dbReference>
<evidence type="ECO:0000256" key="1">
    <source>
        <dbReference type="SAM" id="MobiDB-lite"/>
    </source>
</evidence>
<feature type="region of interest" description="Disordered" evidence="1">
    <location>
        <begin position="352"/>
        <end position="376"/>
    </location>
</feature>
<dbReference type="InterPro" id="IPR046554">
    <property type="entry name" value="DUF6708"/>
</dbReference>
<feature type="transmembrane region" description="Helical" evidence="2">
    <location>
        <begin position="280"/>
        <end position="302"/>
    </location>
</feature>
<keyword evidence="2" id="KW-1133">Transmembrane helix</keyword>
<feature type="domain" description="DUF6708" evidence="3">
    <location>
        <begin position="139"/>
        <end position="317"/>
    </location>
</feature>
<feature type="transmembrane region" description="Helical" evidence="2">
    <location>
        <begin position="74"/>
        <end position="92"/>
    </location>
</feature>
<accession>A0A6B3NSE8</accession>
<evidence type="ECO:0000259" key="3">
    <source>
        <dbReference type="Pfam" id="PF20455"/>
    </source>
</evidence>
<proteinExistence type="predicted"/>
<dbReference type="EMBL" id="JAAHBU010000051">
    <property type="protein sequence ID" value="NER63358.1"/>
    <property type="molecule type" value="Genomic_DNA"/>
</dbReference>
<reference evidence="6 7" key="1">
    <citation type="submission" date="2020-02" db="EMBL/GenBank/DDBJ databases">
        <title>Broccoli isolated Pseudomonas sp.</title>
        <authorList>
            <person name="Fujikawa T."/>
            <person name="Sawada H."/>
        </authorList>
    </citation>
    <scope>NUCLEOTIDE SEQUENCE [LARGE SCALE GENOMIC DNA]</scope>
    <source>
        <strain evidence="5 7">MAFF212427</strain>
        <strain evidence="4 6">MAFF212428</strain>
    </source>
</reference>
<keyword evidence="2" id="KW-0812">Transmembrane</keyword>
<evidence type="ECO:0000313" key="6">
    <source>
        <dbReference type="Proteomes" id="UP000480410"/>
    </source>
</evidence>
<keyword evidence="2" id="KW-0472">Membrane</keyword>
<gene>
    <name evidence="4" type="ORF">G3435_05355</name>
    <name evidence="5" type="ORF">G3436_04955</name>
</gene>
<protein>
    <recommendedName>
        <fullName evidence="3">DUF6708 domain-containing protein</fullName>
    </recommendedName>
</protein>
<dbReference type="Proteomes" id="UP000480410">
    <property type="component" value="Unassembled WGS sequence"/>
</dbReference>
<dbReference type="Proteomes" id="UP000482634">
    <property type="component" value="Unassembled WGS sequence"/>
</dbReference>
<dbReference type="AlphaFoldDB" id="A0A6B3NSE8"/>
<keyword evidence="7" id="KW-1185">Reference proteome</keyword>
<name>A0A6B3NSE8_9PSED</name>
<evidence type="ECO:0000313" key="7">
    <source>
        <dbReference type="Proteomes" id="UP000482634"/>
    </source>
</evidence>
<comment type="caution">
    <text evidence="5">The sequence shown here is derived from an EMBL/GenBank/DDBJ whole genome shotgun (WGS) entry which is preliminary data.</text>
</comment>
<feature type="transmembrane region" description="Helical" evidence="2">
    <location>
        <begin position="112"/>
        <end position="135"/>
    </location>
</feature>
<sequence>MYFFEWGCWQAKLEPAQARRNDPKREILYEEDDNKEQAAAKLSISQTPKLRGPVYLYNNDVLEMRCGIWESKRGLVSIVSLTIILYVSKLTYEAVMFSLTMAEHLSRDPAAPYGGALVPILLFSSIASVTTWFYLKYGFRFTRLEMFTSRHLLIRFNRKTQQVYLHRPPCCGGIVTLPWDGITSSGTALNLPRVSQIEVPLMLSWTSRVTGTLQTELVCVGKPTLLQSEIRDEWEFIRRFMDEGPQGLPRPRITSHFPWPWQAFTPQFEGLEKYFRDSSITIKIGLVLISPAFLIFGLGHWLSLMLCWKPRWPKVIRQAGLPGKPVPAQTTLADYPPHIQQRLRENAHLWHVHPGSRPEKPRQRKRKRRVDADSAP</sequence>
<organism evidence="5 7">
    <name type="scientific">Pseudomonas brassicae</name>
    <dbReference type="NCBI Taxonomy" id="2708063"/>
    <lineage>
        <taxon>Bacteria</taxon>
        <taxon>Pseudomonadati</taxon>
        <taxon>Pseudomonadota</taxon>
        <taxon>Gammaproteobacteria</taxon>
        <taxon>Pseudomonadales</taxon>
        <taxon>Pseudomonadaceae</taxon>
        <taxon>Pseudomonas</taxon>
    </lineage>
</organism>
<accession>A0A6M0CUX9</accession>
<evidence type="ECO:0000313" key="5">
    <source>
        <dbReference type="EMBL" id="NER63358.1"/>
    </source>
</evidence>